<evidence type="ECO:0000256" key="10">
    <source>
        <dbReference type="ARBA" id="ARBA00023270"/>
    </source>
</evidence>
<dbReference type="PROSITE" id="PS00665">
    <property type="entry name" value="DHDPS_1"/>
    <property type="match status" value="1"/>
</dbReference>
<feature type="binding site" evidence="12 15">
    <location>
        <position position="52"/>
    </location>
    <ligand>
        <name>pyruvate</name>
        <dbReference type="ChEBI" id="CHEBI:15361"/>
    </ligand>
</feature>
<evidence type="ECO:0000313" key="16">
    <source>
        <dbReference type="EMBL" id="MBA2225472.1"/>
    </source>
</evidence>
<dbReference type="Proteomes" id="UP000542342">
    <property type="component" value="Unassembled WGS sequence"/>
</dbReference>
<dbReference type="SUPFAM" id="SSF51569">
    <property type="entry name" value="Aldolase"/>
    <property type="match status" value="1"/>
</dbReference>
<evidence type="ECO:0000256" key="8">
    <source>
        <dbReference type="ARBA" id="ARBA00023154"/>
    </source>
</evidence>
<proteinExistence type="inferred from homology"/>
<accession>A0A7V9AB71</accession>
<keyword evidence="9 12" id="KW-0456">Lyase</keyword>
<sequence length="310" mass="34003">MSQSIQQPPRGIIPPLVTPFRDDEDLDLPRLRWLIDWQISSGVDAIFILGTTGEFYALDEAEKQAVTVTAVAHCRGRVPVWVGVSAESTREVLRLTQMAQREGADGVSVLTPYFIKPNQQELYDHFRRVAENTSLPVVLYNNPATCGGLNIEAPTVARLVEHHRNIVGIKDSSGDLQNTIELIRLTPAERFSVLNGRDTLIFAALQAGAQGAIPATANIAPELCVGIYQSFRRGDWEQARQCQARLHPIRMAMSLSTGNGMIKEAMALLGRSCGPNRRPIAPLSEDKRQLLRKILEQAGLNPLASALPAG</sequence>
<dbReference type="Pfam" id="PF00701">
    <property type="entry name" value="DHDPS"/>
    <property type="match status" value="1"/>
</dbReference>
<dbReference type="InterPro" id="IPR005263">
    <property type="entry name" value="DapA"/>
</dbReference>
<dbReference type="EC" id="4.3.3.7" evidence="4 12"/>
<evidence type="ECO:0000256" key="14">
    <source>
        <dbReference type="PIRSR" id="PIRSR001365-1"/>
    </source>
</evidence>
<gene>
    <name evidence="12 16" type="primary">dapA</name>
    <name evidence="16" type="ORF">H0921_04765</name>
</gene>
<evidence type="ECO:0000256" key="9">
    <source>
        <dbReference type="ARBA" id="ARBA00023239"/>
    </source>
</evidence>
<protein>
    <recommendedName>
        <fullName evidence="4 12">4-hydroxy-tetrahydrodipicolinate synthase</fullName>
        <shortName evidence="12">HTPA synthase</shortName>
        <ecNumber evidence="4 12">4.3.3.7</ecNumber>
    </recommendedName>
</protein>
<comment type="function">
    <text evidence="1 12">Catalyzes the condensation of (S)-aspartate-beta-semialdehyde [(S)-ASA] and pyruvate to 4-hydroxy-tetrahydrodipicolinate (HTPA).</text>
</comment>
<keyword evidence="7 12" id="KW-0220">Diaminopimelate biosynthesis</keyword>
<dbReference type="RefSeq" id="WP_194536895.1">
    <property type="nucleotide sequence ID" value="NZ_JACEFB010000002.1"/>
</dbReference>
<dbReference type="PIRSF" id="PIRSF001365">
    <property type="entry name" value="DHDPS"/>
    <property type="match status" value="1"/>
</dbReference>
<comment type="caution">
    <text evidence="16">The sequence shown here is derived from an EMBL/GenBank/DDBJ whole genome shotgun (WGS) entry which is preliminary data.</text>
</comment>
<dbReference type="EMBL" id="JACEFB010000002">
    <property type="protein sequence ID" value="MBA2225472.1"/>
    <property type="molecule type" value="Genomic_DNA"/>
</dbReference>
<comment type="similarity">
    <text evidence="3 12 13">Belongs to the DapA family.</text>
</comment>
<evidence type="ECO:0000256" key="5">
    <source>
        <dbReference type="ARBA" id="ARBA00022490"/>
    </source>
</evidence>
<dbReference type="GO" id="GO:0009089">
    <property type="term" value="P:lysine biosynthetic process via diaminopimelate"/>
    <property type="evidence" value="ECO:0007669"/>
    <property type="project" value="UniProtKB-UniRule"/>
</dbReference>
<dbReference type="GO" id="GO:0008840">
    <property type="term" value="F:4-hydroxy-tetrahydrodipicolinate synthase activity"/>
    <property type="evidence" value="ECO:0007669"/>
    <property type="project" value="UniProtKB-UniRule"/>
</dbReference>
<dbReference type="SMART" id="SM01130">
    <property type="entry name" value="DHDPS"/>
    <property type="match status" value="1"/>
</dbReference>
<evidence type="ECO:0000256" key="15">
    <source>
        <dbReference type="PIRSR" id="PIRSR001365-2"/>
    </source>
</evidence>
<dbReference type="UniPathway" id="UPA00034">
    <property type="reaction ID" value="UER00017"/>
</dbReference>
<evidence type="ECO:0000256" key="12">
    <source>
        <dbReference type="HAMAP-Rule" id="MF_00418"/>
    </source>
</evidence>
<feature type="active site" description="Proton donor/acceptor" evidence="12 14">
    <location>
        <position position="140"/>
    </location>
</feature>
<name>A0A7V9AB71_9BACT</name>
<dbReference type="Gene3D" id="3.20.20.70">
    <property type="entry name" value="Aldolase class I"/>
    <property type="match status" value="1"/>
</dbReference>
<dbReference type="InterPro" id="IPR013785">
    <property type="entry name" value="Aldolase_TIM"/>
</dbReference>
<keyword evidence="10 12" id="KW-0704">Schiff base</keyword>
<dbReference type="PRINTS" id="PR00146">
    <property type="entry name" value="DHPICSNTHASE"/>
</dbReference>
<dbReference type="InterPro" id="IPR002220">
    <property type="entry name" value="DapA-like"/>
</dbReference>
<evidence type="ECO:0000256" key="3">
    <source>
        <dbReference type="ARBA" id="ARBA00007592"/>
    </source>
</evidence>
<dbReference type="AlphaFoldDB" id="A0A7V9AB71"/>
<dbReference type="PANTHER" id="PTHR12128">
    <property type="entry name" value="DIHYDRODIPICOLINATE SYNTHASE"/>
    <property type="match status" value="1"/>
</dbReference>
<evidence type="ECO:0000313" key="17">
    <source>
        <dbReference type="Proteomes" id="UP000542342"/>
    </source>
</evidence>
<organism evidence="16 17">
    <name type="scientific">Thermogemmata fonticola</name>
    <dbReference type="NCBI Taxonomy" id="2755323"/>
    <lineage>
        <taxon>Bacteria</taxon>
        <taxon>Pseudomonadati</taxon>
        <taxon>Planctomycetota</taxon>
        <taxon>Planctomycetia</taxon>
        <taxon>Gemmatales</taxon>
        <taxon>Gemmataceae</taxon>
        <taxon>Thermogemmata</taxon>
    </lineage>
</organism>
<dbReference type="PANTHER" id="PTHR12128:SF66">
    <property type="entry name" value="4-HYDROXY-2-OXOGLUTARATE ALDOLASE, MITOCHONDRIAL"/>
    <property type="match status" value="1"/>
</dbReference>
<evidence type="ECO:0000256" key="11">
    <source>
        <dbReference type="ARBA" id="ARBA00047836"/>
    </source>
</evidence>
<evidence type="ECO:0000256" key="6">
    <source>
        <dbReference type="ARBA" id="ARBA00022605"/>
    </source>
</evidence>
<comment type="caution">
    <text evidence="12">Lacks conserved residue(s) required for the propagation of feature annotation.</text>
</comment>
<comment type="subcellular location">
    <subcellularLocation>
        <location evidence="12">Cytoplasm</location>
    </subcellularLocation>
</comment>
<dbReference type="InterPro" id="IPR020624">
    <property type="entry name" value="Schiff_base-form_aldolases_CS"/>
</dbReference>
<keyword evidence="17" id="KW-1185">Reference proteome</keyword>
<evidence type="ECO:0000256" key="2">
    <source>
        <dbReference type="ARBA" id="ARBA00005120"/>
    </source>
</evidence>
<evidence type="ECO:0000256" key="13">
    <source>
        <dbReference type="PIRNR" id="PIRNR001365"/>
    </source>
</evidence>
<feature type="site" description="Part of a proton relay during catalysis" evidence="12">
    <location>
        <position position="51"/>
    </location>
</feature>
<dbReference type="GO" id="GO:0005737">
    <property type="term" value="C:cytoplasm"/>
    <property type="evidence" value="ECO:0007669"/>
    <property type="project" value="UniProtKB-SubCell"/>
</dbReference>
<comment type="caution">
    <text evidence="12">Was originally thought to be a dihydrodipicolinate synthase (DHDPS), catalyzing the condensation of (S)-aspartate-beta-semialdehyde [(S)-ASA] and pyruvate to dihydrodipicolinate (DHDP). However, it was shown in E.coli that the product of the enzymatic reaction is not dihydrodipicolinate but in fact (4S)-4-hydroxy-2,3,4,5-tetrahydro-(2S)-dipicolinic acid (HTPA), and that the consecutive dehydration reaction leading to DHDP is not spontaneous but catalyzed by DapB.</text>
</comment>
<keyword evidence="6 12" id="KW-0028">Amino-acid biosynthesis</keyword>
<dbReference type="CDD" id="cd00408">
    <property type="entry name" value="DHDPS-like"/>
    <property type="match status" value="1"/>
</dbReference>
<comment type="subunit">
    <text evidence="12">Homotetramer; dimer of dimers.</text>
</comment>
<evidence type="ECO:0000256" key="1">
    <source>
        <dbReference type="ARBA" id="ARBA00003294"/>
    </source>
</evidence>
<keyword evidence="8 12" id="KW-0457">Lysine biosynthesis</keyword>
<evidence type="ECO:0000256" key="7">
    <source>
        <dbReference type="ARBA" id="ARBA00022915"/>
    </source>
</evidence>
<evidence type="ECO:0000256" key="4">
    <source>
        <dbReference type="ARBA" id="ARBA00012086"/>
    </source>
</evidence>
<keyword evidence="5 12" id="KW-0963">Cytoplasm</keyword>
<comment type="catalytic activity">
    <reaction evidence="11 12">
        <text>L-aspartate 4-semialdehyde + pyruvate = (2S,4S)-4-hydroxy-2,3,4,5-tetrahydrodipicolinate + H2O + H(+)</text>
        <dbReference type="Rhea" id="RHEA:34171"/>
        <dbReference type="ChEBI" id="CHEBI:15361"/>
        <dbReference type="ChEBI" id="CHEBI:15377"/>
        <dbReference type="ChEBI" id="CHEBI:15378"/>
        <dbReference type="ChEBI" id="CHEBI:67139"/>
        <dbReference type="ChEBI" id="CHEBI:537519"/>
        <dbReference type="EC" id="4.3.3.7"/>
    </reaction>
</comment>
<dbReference type="NCBIfam" id="TIGR00674">
    <property type="entry name" value="dapA"/>
    <property type="match status" value="1"/>
</dbReference>
<comment type="pathway">
    <text evidence="2 12">Amino-acid biosynthesis; L-lysine biosynthesis via DAP pathway; (S)-tetrahydrodipicolinate from L-aspartate: step 3/4.</text>
</comment>
<feature type="active site" description="Schiff-base intermediate with substrate" evidence="12 14">
    <location>
        <position position="170"/>
    </location>
</feature>
<dbReference type="GO" id="GO:0019877">
    <property type="term" value="P:diaminopimelate biosynthetic process"/>
    <property type="evidence" value="ECO:0007669"/>
    <property type="project" value="UniProtKB-UniRule"/>
</dbReference>
<reference evidence="16 17" key="1">
    <citation type="submission" date="2020-07" db="EMBL/GenBank/DDBJ databases">
        <title>Thermogemmata thermophila gen. nov., sp. nov., a novel moderate thermophilic planctomycete from a Kamchatka hot spring.</title>
        <authorList>
            <person name="Elcheninov A.G."/>
            <person name="Podosokorskaya O.A."/>
            <person name="Kovaleva O.L."/>
            <person name="Novikov A."/>
            <person name="Bonch-Osmolovskaya E.A."/>
            <person name="Toshchakov S.V."/>
            <person name="Kublanov I.V."/>
        </authorList>
    </citation>
    <scope>NUCLEOTIDE SEQUENCE [LARGE SCALE GENOMIC DNA]</scope>
    <source>
        <strain evidence="16 17">2918</strain>
    </source>
</reference>
<feature type="binding site" evidence="12 15">
    <location>
        <position position="213"/>
    </location>
    <ligand>
        <name>pyruvate</name>
        <dbReference type="ChEBI" id="CHEBI:15361"/>
    </ligand>
</feature>
<dbReference type="HAMAP" id="MF_00418">
    <property type="entry name" value="DapA"/>
    <property type="match status" value="1"/>
</dbReference>